<evidence type="ECO:0008006" key="3">
    <source>
        <dbReference type="Google" id="ProtNLM"/>
    </source>
</evidence>
<evidence type="ECO:0000313" key="2">
    <source>
        <dbReference type="Proteomes" id="UP001175211"/>
    </source>
</evidence>
<reference evidence="1" key="1">
    <citation type="submission" date="2023-06" db="EMBL/GenBank/DDBJ databases">
        <authorList>
            <consortium name="Lawrence Berkeley National Laboratory"/>
            <person name="Ahrendt S."/>
            <person name="Sahu N."/>
            <person name="Indic B."/>
            <person name="Wong-Bajracharya J."/>
            <person name="Merenyi Z."/>
            <person name="Ke H.-M."/>
            <person name="Monk M."/>
            <person name="Kocsube S."/>
            <person name="Drula E."/>
            <person name="Lipzen A."/>
            <person name="Balint B."/>
            <person name="Henrissat B."/>
            <person name="Andreopoulos B."/>
            <person name="Martin F.M."/>
            <person name="Harder C.B."/>
            <person name="Rigling D."/>
            <person name="Ford K.L."/>
            <person name="Foster G.D."/>
            <person name="Pangilinan J."/>
            <person name="Papanicolaou A."/>
            <person name="Barry K."/>
            <person name="LaButti K."/>
            <person name="Viragh M."/>
            <person name="Koriabine M."/>
            <person name="Yan M."/>
            <person name="Riley R."/>
            <person name="Champramary S."/>
            <person name="Plett K.L."/>
            <person name="Tsai I.J."/>
            <person name="Slot J."/>
            <person name="Sipos G."/>
            <person name="Plett J."/>
            <person name="Nagy L.G."/>
            <person name="Grigoriev I.V."/>
        </authorList>
    </citation>
    <scope>NUCLEOTIDE SEQUENCE</scope>
    <source>
        <strain evidence="1">CCBAS 213</strain>
    </source>
</reference>
<dbReference type="InterPro" id="IPR032675">
    <property type="entry name" value="LRR_dom_sf"/>
</dbReference>
<sequence length="465" mass="52568">MVPKFEPFNSPVHSLPPEILSEIFLLSLEGPYHILGPLHDGPWLIGRVCHRWRVIVWGYSALWSSFVVGWPRPRQEDTGRRLLGEALRRTGQRGLSVKIWICDAFPDVITETLLQHSSQWEAVDLCGPAPNQWIQLSELGLHFPSLRLLAVNHTSSAELPAVLSMFKDAPNLKSLQINLHNPHPLSFHPAAIKFPWSRITDLKMSIEGRVGPSVEILRLCSNLEVLEESCGVFVPEAVTDPVPLTLRILRSLSVGSPLFLRYITCPALEHLSIAIPHRLPFSERDLSRFFVRSGSQLQTLKLGSLAQDISDPRQLFSCIPQLRKLFLGFQGCDYYGNLTRILTSIRSQDAGVMIPRLSVLELSVDEIFTGKIQLEGRDEILIGIIVERWDVPQESRVTRLNQVRISCEFMGFTDYMVTQQYEAARNRTLARVDRLKLFKTEGLDISIIAKQTNIEGPLEDHVLLA</sequence>
<gene>
    <name evidence="1" type="ORF">EV420DRAFT_1579512</name>
</gene>
<evidence type="ECO:0000313" key="1">
    <source>
        <dbReference type="EMBL" id="KAK0441785.1"/>
    </source>
</evidence>
<protein>
    <recommendedName>
        <fullName evidence="3">F-box domain-containing protein</fullName>
    </recommendedName>
</protein>
<proteinExistence type="predicted"/>
<keyword evidence="2" id="KW-1185">Reference proteome</keyword>
<dbReference type="Gene3D" id="3.80.10.10">
    <property type="entry name" value="Ribonuclease Inhibitor"/>
    <property type="match status" value="1"/>
</dbReference>
<dbReference type="SUPFAM" id="SSF52047">
    <property type="entry name" value="RNI-like"/>
    <property type="match status" value="1"/>
</dbReference>
<dbReference type="RefSeq" id="XP_060324124.1">
    <property type="nucleotide sequence ID" value="XM_060474592.1"/>
</dbReference>
<comment type="caution">
    <text evidence="1">The sequence shown here is derived from an EMBL/GenBank/DDBJ whole genome shotgun (WGS) entry which is preliminary data.</text>
</comment>
<accession>A0AA39MQ85</accession>
<dbReference type="GeneID" id="85358140"/>
<organism evidence="1 2">
    <name type="scientific">Armillaria tabescens</name>
    <name type="common">Ringless honey mushroom</name>
    <name type="synonym">Agaricus tabescens</name>
    <dbReference type="NCBI Taxonomy" id="1929756"/>
    <lineage>
        <taxon>Eukaryota</taxon>
        <taxon>Fungi</taxon>
        <taxon>Dikarya</taxon>
        <taxon>Basidiomycota</taxon>
        <taxon>Agaricomycotina</taxon>
        <taxon>Agaricomycetes</taxon>
        <taxon>Agaricomycetidae</taxon>
        <taxon>Agaricales</taxon>
        <taxon>Marasmiineae</taxon>
        <taxon>Physalacriaceae</taxon>
        <taxon>Desarmillaria</taxon>
    </lineage>
</organism>
<dbReference type="EMBL" id="JAUEPS010000067">
    <property type="protein sequence ID" value="KAK0441785.1"/>
    <property type="molecule type" value="Genomic_DNA"/>
</dbReference>
<dbReference type="AlphaFoldDB" id="A0AA39MQ85"/>
<dbReference type="Proteomes" id="UP001175211">
    <property type="component" value="Unassembled WGS sequence"/>
</dbReference>
<name>A0AA39MQ85_ARMTA</name>